<reference evidence="1 2" key="1">
    <citation type="submission" date="2017-02" db="EMBL/GenBank/DDBJ databases">
        <authorList>
            <person name="Peterson S.W."/>
        </authorList>
    </citation>
    <scope>NUCLEOTIDE SEQUENCE [LARGE SCALE GENOMIC DNA]</scope>
    <source>
        <strain evidence="1 2">ATCC 43324</strain>
    </source>
</reference>
<gene>
    <name evidence="1" type="ORF">SAMN02745202_00830</name>
</gene>
<accession>A0A1T4MQP9</accession>
<dbReference type="AlphaFoldDB" id="A0A1T4MQP9"/>
<sequence length="521" mass="58179">MMATLLAACNNEEITQQDKEKKIDAPKGGVVFATNDTKISAKRWFIDDKAFTDAKTRTDIKHIPGNGADVYWTSDDFIWVKKQDGTWAKSTAITLHDGGASAEFTLPGSKSDYTDGCEVRYTGTSRTKFGAFNVPGGVGIHAYQNRTTPNDFSNAGEWGDCGSGKAYNTGNPAKFNFTLAHKASYLCFLPRCENTTLAPNIRLKGIKITATNEMRFADLCMFDGEELTAPGSPFGWDFINVDLPDFKIDTKANQALNAVYMVVRPGTYNFKIEYTIEDPTTHVVGTITDVRTGITLNKDNFYDVTANLVPKNYNFEYYMWDADHPYLENISMPDVYDNGYSPTGIAMAPGDNRWYNYTAGTLAQAGGTAQFCPNINEALWYVDRGDPHWDNSIWSSHGHLYSGGMWILRKNYITGFSSEHDPNGVDWRTKYTNANRTNTSVTPQAPTASEQYKYFYLPANGRYEDGKLEHVGGIAYYWTSTTYHTIIPGLSPASYSFGFWSGDIGVNFYTRDHGFCIVRAE</sequence>
<dbReference type="Proteomes" id="UP000190065">
    <property type="component" value="Unassembled WGS sequence"/>
</dbReference>
<dbReference type="EMBL" id="FUXK01000007">
    <property type="protein sequence ID" value="SJZ69440.1"/>
    <property type="molecule type" value="Genomic_DNA"/>
</dbReference>
<evidence type="ECO:0000313" key="1">
    <source>
        <dbReference type="EMBL" id="SJZ69440.1"/>
    </source>
</evidence>
<name>A0A1T4MQP9_9BACT</name>
<evidence type="ECO:0008006" key="3">
    <source>
        <dbReference type="Google" id="ProtNLM"/>
    </source>
</evidence>
<proteinExistence type="predicted"/>
<protein>
    <recommendedName>
        <fullName evidence="3">Fimbrillin-like</fullName>
    </recommendedName>
</protein>
<organism evidence="1 2">
    <name type="scientific">Segatella oulorum</name>
    <dbReference type="NCBI Taxonomy" id="28136"/>
    <lineage>
        <taxon>Bacteria</taxon>
        <taxon>Pseudomonadati</taxon>
        <taxon>Bacteroidota</taxon>
        <taxon>Bacteroidia</taxon>
        <taxon>Bacteroidales</taxon>
        <taxon>Prevotellaceae</taxon>
        <taxon>Segatella</taxon>
    </lineage>
</organism>
<evidence type="ECO:0000313" key="2">
    <source>
        <dbReference type="Proteomes" id="UP000190065"/>
    </source>
</evidence>